<dbReference type="Proteomes" id="UP001283341">
    <property type="component" value="Unassembled WGS sequence"/>
</dbReference>
<reference evidence="1" key="2">
    <citation type="submission" date="2023-06" db="EMBL/GenBank/DDBJ databases">
        <authorList>
            <consortium name="Lawrence Berkeley National Laboratory"/>
            <person name="Haridas S."/>
            <person name="Hensen N."/>
            <person name="Bonometti L."/>
            <person name="Westerberg I."/>
            <person name="Brannstrom I.O."/>
            <person name="Guillou S."/>
            <person name="Cros-Aarteil S."/>
            <person name="Calhoun S."/>
            <person name="Kuo A."/>
            <person name="Mondo S."/>
            <person name="Pangilinan J."/>
            <person name="Riley R."/>
            <person name="Labutti K."/>
            <person name="Andreopoulos B."/>
            <person name="Lipzen A."/>
            <person name="Chen C."/>
            <person name="Yanf M."/>
            <person name="Daum C."/>
            <person name="Ng V."/>
            <person name="Clum A."/>
            <person name="Steindorff A."/>
            <person name="Ohm R."/>
            <person name="Martin F."/>
            <person name="Silar P."/>
            <person name="Natvig D."/>
            <person name="Lalanne C."/>
            <person name="Gautier V."/>
            <person name="Ament-Velasquez S.L."/>
            <person name="Kruys A."/>
            <person name="Hutchinson M.I."/>
            <person name="Powell A.J."/>
            <person name="Barry K."/>
            <person name="Miller A.N."/>
            <person name="Grigoriev I.V."/>
            <person name="Debuchy R."/>
            <person name="Gladieux P."/>
            <person name="Thoren M.H."/>
            <person name="Johannesson H."/>
        </authorList>
    </citation>
    <scope>NUCLEOTIDE SEQUENCE</scope>
    <source>
        <strain evidence="1">CBS 118394</strain>
    </source>
</reference>
<protein>
    <recommendedName>
        <fullName evidence="3">Aminoglycoside phosphotransferase domain-containing protein</fullName>
    </recommendedName>
</protein>
<dbReference type="AlphaFoldDB" id="A0AAE0M1C1"/>
<comment type="caution">
    <text evidence="1">The sequence shown here is derived from an EMBL/GenBank/DDBJ whole genome shotgun (WGS) entry which is preliminary data.</text>
</comment>
<proteinExistence type="predicted"/>
<gene>
    <name evidence="1" type="ORF">B0H66DRAFT_577336</name>
</gene>
<evidence type="ECO:0000313" key="2">
    <source>
        <dbReference type="Proteomes" id="UP001283341"/>
    </source>
</evidence>
<dbReference type="EMBL" id="JAUEDM010000006">
    <property type="protein sequence ID" value="KAK3315616.1"/>
    <property type="molecule type" value="Genomic_DNA"/>
</dbReference>
<evidence type="ECO:0000313" key="1">
    <source>
        <dbReference type="EMBL" id="KAK3315616.1"/>
    </source>
</evidence>
<dbReference type="SUPFAM" id="SSF56112">
    <property type="entry name" value="Protein kinase-like (PK-like)"/>
    <property type="match status" value="1"/>
</dbReference>
<accession>A0AAE0M1C1</accession>
<organism evidence="1 2">
    <name type="scientific">Apodospora peruviana</name>
    <dbReference type="NCBI Taxonomy" id="516989"/>
    <lineage>
        <taxon>Eukaryota</taxon>
        <taxon>Fungi</taxon>
        <taxon>Dikarya</taxon>
        <taxon>Ascomycota</taxon>
        <taxon>Pezizomycotina</taxon>
        <taxon>Sordariomycetes</taxon>
        <taxon>Sordariomycetidae</taxon>
        <taxon>Sordariales</taxon>
        <taxon>Lasiosphaeriaceae</taxon>
        <taxon>Apodospora</taxon>
    </lineage>
</organism>
<dbReference type="InterPro" id="IPR011009">
    <property type="entry name" value="Kinase-like_dom_sf"/>
</dbReference>
<keyword evidence="2" id="KW-1185">Reference proteome</keyword>
<sequence>MIPRAERVLPTDTNLQVFPQSSFFRIQNRKRPTPVLVPSLGLVVKYGADVITAELEAQVEAQVLMHERLQGRVAIPEVFGWAEDGSQRFIYMSLVEGYALQARFRTIEESERRAVCKELRFMVNAWRALAQEPGDRYIGQRPLNDIFVTDEPGHGGPFLGTDAVQQIGIHEDVPIVFTHNDLLPSKRTAAGIIDSGQSGWYSSYLESYFDWTLHEGWETSYLPEVIHRDDDERLSMCSYHHGGLRVGI</sequence>
<evidence type="ECO:0008006" key="3">
    <source>
        <dbReference type="Google" id="ProtNLM"/>
    </source>
</evidence>
<reference evidence="1" key="1">
    <citation type="journal article" date="2023" name="Mol. Phylogenet. Evol.">
        <title>Genome-scale phylogeny and comparative genomics of the fungal order Sordariales.</title>
        <authorList>
            <person name="Hensen N."/>
            <person name="Bonometti L."/>
            <person name="Westerberg I."/>
            <person name="Brannstrom I.O."/>
            <person name="Guillou S."/>
            <person name="Cros-Aarteil S."/>
            <person name="Calhoun S."/>
            <person name="Haridas S."/>
            <person name="Kuo A."/>
            <person name="Mondo S."/>
            <person name="Pangilinan J."/>
            <person name="Riley R."/>
            <person name="LaButti K."/>
            <person name="Andreopoulos B."/>
            <person name="Lipzen A."/>
            <person name="Chen C."/>
            <person name="Yan M."/>
            <person name="Daum C."/>
            <person name="Ng V."/>
            <person name="Clum A."/>
            <person name="Steindorff A."/>
            <person name="Ohm R.A."/>
            <person name="Martin F."/>
            <person name="Silar P."/>
            <person name="Natvig D.O."/>
            <person name="Lalanne C."/>
            <person name="Gautier V."/>
            <person name="Ament-Velasquez S.L."/>
            <person name="Kruys A."/>
            <person name="Hutchinson M.I."/>
            <person name="Powell A.J."/>
            <person name="Barry K."/>
            <person name="Miller A.N."/>
            <person name="Grigoriev I.V."/>
            <person name="Debuchy R."/>
            <person name="Gladieux P."/>
            <person name="Hiltunen Thoren M."/>
            <person name="Johannesson H."/>
        </authorList>
    </citation>
    <scope>NUCLEOTIDE SEQUENCE</scope>
    <source>
        <strain evidence="1">CBS 118394</strain>
    </source>
</reference>
<name>A0AAE0M1C1_9PEZI</name>